<sequence>MSDPERVPYEDALTEGQGFNTFLQSGCMHDAVEIKGKPDSSKGSNDVEIIYNAQKITSYEKLVEALEIGASVGVSKMQTTGKAEFKFLDRREFETSFLTYLVKVDIRQQPSATSQYSFKWTAPANPNETYGNRFISGFVRGGALFARVSIVTEDSTHKRDIEQSATAAFSMYGVDVNVTQSMKSNLEQIQKHSKVHIYLHYVGAPPTNQAQTSGKEDDLLQLKSTADSFLADAKNHQWKRFALLEKYTNISDWKGQFTPLNYVGAADRSWSVFIDFTKYRATQKMIQDTDQDHYKGGKATMEKLNERASDALEGYRNWITGVSIDPEKAKQKPGYDSPERFRQEVLLAIQTKRFIAQKLSLDNGRQTHIIDDHLHPQATKLFELEAYQYGDVIGTSNVLFGKKDDDGIDKYICLMGRNVTPGYIEQSRFWVSEKAIEGVFEQKVSVVALPGLGCIQLELEDSGSQATKHFDFYVKKV</sequence>
<dbReference type="GeneID" id="68349684"/>
<organism evidence="1 2">
    <name type="scientific">Hirsutella rhossiliensis</name>
    <dbReference type="NCBI Taxonomy" id="111463"/>
    <lineage>
        <taxon>Eukaryota</taxon>
        <taxon>Fungi</taxon>
        <taxon>Dikarya</taxon>
        <taxon>Ascomycota</taxon>
        <taxon>Pezizomycotina</taxon>
        <taxon>Sordariomycetes</taxon>
        <taxon>Hypocreomycetidae</taxon>
        <taxon>Hypocreales</taxon>
        <taxon>Ophiocordycipitaceae</taxon>
        <taxon>Hirsutella</taxon>
    </lineage>
</organism>
<reference evidence="1" key="1">
    <citation type="submission" date="2021-09" db="EMBL/GenBank/DDBJ databases">
        <title>A high-quality genome of the endoparasitic fungus Hirsutella rhossiliensis with a comparison of Hirsutella genomes reveals transposable elements contributing to genome size variation.</title>
        <authorList>
            <person name="Lin R."/>
            <person name="Jiao Y."/>
            <person name="Sun X."/>
            <person name="Ling J."/>
            <person name="Xie B."/>
            <person name="Cheng X."/>
        </authorList>
    </citation>
    <scope>NUCLEOTIDE SEQUENCE</scope>
    <source>
        <strain evidence="1">HR02</strain>
    </source>
</reference>
<proteinExistence type="predicted"/>
<dbReference type="RefSeq" id="XP_044725426.1">
    <property type="nucleotide sequence ID" value="XM_044859026.1"/>
</dbReference>
<dbReference type="OrthoDB" id="3231004at2759"/>
<name>A0A9P8N3X2_9HYPO</name>
<comment type="caution">
    <text evidence="1">The sequence shown here is derived from an EMBL/GenBank/DDBJ whole genome shotgun (WGS) entry which is preliminary data.</text>
</comment>
<dbReference type="Proteomes" id="UP000824596">
    <property type="component" value="Unassembled WGS sequence"/>
</dbReference>
<protein>
    <submittedName>
        <fullName evidence="1">Uncharacterized protein</fullName>
    </submittedName>
</protein>
<evidence type="ECO:0000313" key="2">
    <source>
        <dbReference type="Proteomes" id="UP000824596"/>
    </source>
</evidence>
<keyword evidence="2" id="KW-1185">Reference proteome</keyword>
<evidence type="ECO:0000313" key="1">
    <source>
        <dbReference type="EMBL" id="KAH0967913.1"/>
    </source>
</evidence>
<dbReference type="EMBL" id="JAIZPD010000001">
    <property type="protein sequence ID" value="KAH0967913.1"/>
    <property type="molecule type" value="Genomic_DNA"/>
</dbReference>
<dbReference type="AlphaFoldDB" id="A0A9P8N3X2"/>
<gene>
    <name evidence="1" type="ORF">HRG_00555</name>
</gene>
<accession>A0A9P8N3X2</accession>